<dbReference type="GeneID" id="63775690"/>
<evidence type="ECO:0000313" key="4">
    <source>
        <dbReference type="Proteomes" id="UP000193689"/>
    </source>
</evidence>
<reference evidence="3 4" key="1">
    <citation type="submission" date="2016-07" db="EMBL/GenBank/DDBJ databases">
        <title>Pervasive Adenine N6-methylation of Active Genes in Fungi.</title>
        <authorList>
            <consortium name="DOE Joint Genome Institute"/>
            <person name="Mondo S.J."/>
            <person name="Dannebaum R.O."/>
            <person name="Kuo R.C."/>
            <person name="Labutti K."/>
            <person name="Haridas S."/>
            <person name="Kuo A."/>
            <person name="Salamov A."/>
            <person name="Ahrendt S.R."/>
            <person name="Lipzen A."/>
            <person name="Sullivan W."/>
            <person name="Andreopoulos W.B."/>
            <person name="Clum A."/>
            <person name="Lindquist E."/>
            <person name="Daum C."/>
            <person name="Ramamoorthy G.K."/>
            <person name="Gryganskyi A."/>
            <person name="Culley D."/>
            <person name="Magnuson J.K."/>
            <person name="James T.Y."/>
            <person name="O'Malley M.A."/>
            <person name="Stajich J.E."/>
            <person name="Spatafora J.W."/>
            <person name="Visel A."/>
            <person name="Grigoriev I.V."/>
        </authorList>
    </citation>
    <scope>NUCLEOTIDE SEQUENCE [LARGE SCALE GENOMIC DNA]</scope>
    <source>
        <strain evidence="3 4">CBS 129021</strain>
    </source>
</reference>
<proteinExistence type="predicted"/>
<gene>
    <name evidence="3" type="ORF">BCR38DRAFT_422032</name>
</gene>
<sequence length="77" mass="8402">MLQQQCRGGSKQHSSGAEREKRGDIGQARGFTSSADPNGKLPSFLPGLIIQGHRWYFVASTRDDSQTPSKLNDAILT</sequence>
<evidence type="ECO:0000256" key="1">
    <source>
        <dbReference type="SAM" id="MobiDB-lite"/>
    </source>
</evidence>
<dbReference type="InParanoid" id="A0A1Y2EFQ1"/>
<keyword evidence="4" id="KW-1185">Reference proteome</keyword>
<organism evidence="3 4">
    <name type="scientific">Pseudomassariella vexata</name>
    <dbReference type="NCBI Taxonomy" id="1141098"/>
    <lineage>
        <taxon>Eukaryota</taxon>
        <taxon>Fungi</taxon>
        <taxon>Dikarya</taxon>
        <taxon>Ascomycota</taxon>
        <taxon>Pezizomycotina</taxon>
        <taxon>Sordariomycetes</taxon>
        <taxon>Xylariomycetidae</taxon>
        <taxon>Amphisphaeriales</taxon>
        <taxon>Pseudomassariaceae</taxon>
        <taxon>Pseudomassariella</taxon>
    </lineage>
</organism>
<dbReference type="Proteomes" id="UP000193689">
    <property type="component" value="Unassembled WGS sequence"/>
</dbReference>
<accession>A0A1Y2EFQ1</accession>
<feature type="compositionally biased region" description="Polar residues" evidence="1">
    <location>
        <begin position="1"/>
        <end position="15"/>
    </location>
</feature>
<dbReference type="EMBL" id="MCFJ01000002">
    <property type="protein sequence ID" value="ORY70403.1"/>
    <property type="molecule type" value="Genomic_DNA"/>
</dbReference>
<evidence type="ECO:0000259" key="2">
    <source>
        <dbReference type="Pfam" id="PF20516"/>
    </source>
</evidence>
<name>A0A1Y2EFQ1_9PEZI</name>
<feature type="region of interest" description="Disordered" evidence="1">
    <location>
        <begin position="1"/>
        <end position="43"/>
    </location>
</feature>
<dbReference type="OrthoDB" id="4161186at2759"/>
<protein>
    <recommendedName>
        <fullName evidence="2">PD-(D/E)XK nuclease-like domain-containing protein</fullName>
    </recommendedName>
</protein>
<evidence type="ECO:0000313" key="3">
    <source>
        <dbReference type="EMBL" id="ORY70403.1"/>
    </source>
</evidence>
<comment type="caution">
    <text evidence="3">The sequence shown here is derived from an EMBL/GenBank/DDBJ whole genome shotgun (WGS) entry which is preliminary data.</text>
</comment>
<dbReference type="AlphaFoldDB" id="A0A1Y2EFQ1"/>
<dbReference type="RefSeq" id="XP_040720353.1">
    <property type="nucleotide sequence ID" value="XM_040859478.1"/>
</dbReference>
<dbReference type="InterPro" id="IPR046797">
    <property type="entry name" value="PDDEXK_12"/>
</dbReference>
<dbReference type="Pfam" id="PF20516">
    <property type="entry name" value="PDDEXK_12"/>
    <property type="match status" value="1"/>
</dbReference>
<feature type="domain" description="PD-(D/E)XK nuclease-like" evidence="2">
    <location>
        <begin position="30"/>
        <end position="63"/>
    </location>
</feature>